<dbReference type="Gene3D" id="3.20.20.70">
    <property type="entry name" value="Aldolase class I"/>
    <property type="match status" value="1"/>
</dbReference>
<keyword evidence="4" id="KW-0408">Iron</keyword>
<dbReference type="Proteomes" id="UP000825886">
    <property type="component" value="Chromosome"/>
</dbReference>
<dbReference type="PANTHER" id="PTHR43273">
    <property type="entry name" value="ANAEROBIC SULFATASE-MATURATING ENZYME HOMOLOG ASLB-RELATED"/>
    <property type="match status" value="1"/>
</dbReference>
<evidence type="ECO:0000313" key="9">
    <source>
        <dbReference type="Proteomes" id="UP000825886"/>
    </source>
</evidence>
<dbReference type="InterPro" id="IPR013785">
    <property type="entry name" value="Aldolase_TIM"/>
</dbReference>
<dbReference type="EMBL" id="CP081864">
    <property type="protein sequence ID" value="QZN96792.1"/>
    <property type="molecule type" value="Genomic_DNA"/>
</dbReference>
<dbReference type="NCBIfam" id="TIGR04085">
    <property type="entry name" value="rSAM_more_4Fe4S"/>
    <property type="match status" value="1"/>
</dbReference>
<keyword evidence="3" id="KW-0479">Metal-binding</keyword>
<accession>A0ABX9AP44</accession>
<name>A0ABX9AP44_9ENTR</name>
<evidence type="ECO:0000313" key="8">
    <source>
        <dbReference type="EMBL" id="QZN96792.1"/>
    </source>
</evidence>
<comment type="similarity">
    <text evidence="6">Belongs to the radical SAM superfamily. Anaerobic sulfatase-maturating enzyme family.</text>
</comment>
<keyword evidence="2" id="KW-0949">S-adenosyl-L-methionine</keyword>
<organism evidence="8 9">
    <name type="scientific">Symbiopectobacterium purcellii</name>
    <dbReference type="NCBI Taxonomy" id="2871826"/>
    <lineage>
        <taxon>Bacteria</taxon>
        <taxon>Pseudomonadati</taxon>
        <taxon>Pseudomonadota</taxon>
        <taxon>Gammaproteobacteria</taxon>
        <taxon>Enterobacterales</taxon>
        <taxon>Enterobacteriaceae</taxon>
    </lineage>
</organism>
<gene>
    <name evidence="8" type="primary">darE</name>
    <name evidence="8" type="ORF">K6K13_05085</name>
</gene>
<evidence type="ECO:0000256" key="1">
    <source>
        <dbReference type="ARBA" id="ARBA00001966"/>
    </source>
</evidence>
<dbReference type="PANTHER" id="PTHR43273:SF3">
    <property type="entry name" value="ANAEROBIC SULFATASE-MATURATING ENZYME HOMOLOG ASLB-RELATED"/>
    <property type="match status" value="1"/>
</dbReference>
<keyword evidence="5" id="KW-0411">Iron-sulfur</keyword>
<keyword evidence="9" id="KW-1185">Reference proteome</keyword>
<dbReference type="RefSeq" id="WP_222159810.1">
    <property type="nucleotide sequence ID" value="NZ_CP081864.1"/>
</dbReference>
<dbReference type="InterPro" id="IPR023885">
    <property type="entry name" value="4Fe4S-binding_SPASM_dom"/>
</dbReference>
<proteinExistence type="inferred from homology"/>
<dbReference type="SFLD" id="SFLDS00029">
    <property type="entry name" value="Radical_SAM"/>
    <property type="match status" value="1"/>
</dbReference>
<evidence type="ECO:0000256" key="2">
    <source>
        <dbReference type="ARBA" id="ARBA00022691"/>
    </source>
</evidence>
<evidence type="ECO:0000259" key="7">
    <source>
        <dbReference type="PROSITE" id="PS51918"/>
    </source>
</evidence>
<dbReference type="InterPro" id="IPR007197">
    <property type="entry name" value="rSAM"/>
</dbReference>
<dbReference type="CDD" id="cd01335">
    <property type="entry name" value="Radical_SAM"/>
    <property type="match status" value="1"/>
</dbReference>
<dbReference type="InterPro" id="IPR058240">
    <property type="entry name" value="rSAM_sf"/>
</dbReference>
<dbReference type="SFLD" id="SFLDG01067">
    <property type="entry name" value="SPASM/twitch_domain_containing"/>
    <property type="match status" value="1"/>
</dbReference>
<evidence type="ECO:0000256" key="4">
    <source>
        <dbReference type="ARBA" id="ARBA00023004"/>
    </source>
</evidence>
<dbReference type="NCBIfam" id="NF038005">
    <property type="entry name" value="rSAM_mat_DarE"/>
    <property type="match status" value="1"/>
</dbReference>
<evidence type="ECO:0000256" key="3">
    <source>
        <dbReference type="ARBA" id="ARBA00022723"/>
    </source>
</evidence>
<dbReference type="Pfam" id="PF13186">
    <property type="entry name" value="SPASM"/>
    <property type="match status" value="1"/>
</dbReference>
<dbReference type="SFLD" id="SFLDG01386">
    <property type="entry name" value="main_SPASM_domain-containing"/>
    <property type="match status" value="1"/>
</dbReference>
<dbReference type="SFLD" id="SFLDG01072">
    <property type="entry name" value="dehydrogenase_like"/>
    <property type="match status" value="1"/>
</dbReference>
<evidence type="ECO:0000256" key="5">
    <source>
        <dbReference type="ARBA" id="ARBA00023014"/>
    </source>
</evidence>
<evidence type="ECO:0000256" key="6">
    <source>
        <dbReference type="ARBA" id="ARBA00023601"/>
    </source>
</evidence>
<dbReference type="SUPFAM" id="SSF102114">
    <property type="entry name" value="Radical SAM enzymes"/>
    <property type="match status" value="1"/>
</dbReference>
<dbReference type="InterPro" id="IPR023867">
    <property type="entry name" value="Sulphatase_maturase_rSAM"/>
</dbReference>
<sequence length="444" mass="50428">MNEIIPIVQIDTDITSALSTNDLEKIATQDYRQMSAYLIGKIPAHALLSTEELHIFHAEQQQAVTAQPVAAKKLVVVLKATRLCNLRCTYCHSWAEGPNQTMRFDILVRTIRKILAIPNIKRFEFVWHGGEVTLLKPVFFQKLLWLQQQFKQPEQHITNSMQSNAVNISDEWLTFIKGIGMHVGISLDGIPAVHDSRRVDYRGRGTAQRVAEGRTRLKQHAIPYGALIVVDRHVYQTDLREMFDYFDKIGLNDIEFLNIVPDNRIPAGGKVDGNYITYAEFIAFLNRAFMLWWDEYQAVLHIPQFSDFIRAINNPGTRLAACYWSENCSQEVITLEPNGDVSPCDKYVGDAGSHYGSLMKTDLAELLAYSAHNQAAKREEQEAFNKMRQCRWFSLCHGGCPHDRVINRRHVAGYQDNCCGTGKLLETIEGCLNKERRATPSNGG</sequence>
<reference evidence="8 9" key="1">
    <citation type="submission" date="2021-08" db="EMBL/GenBank/DDBJ databases">
        <title>Culture and genomic analysis of Symbiopectobacterium purcellii sp. nov. gen. nov., isolated from the leafhopper Empoasca decipiens.</title>
        <authorList>
            <person name="Nadal-Jimenez P."/>
            <person name="Siozios S."/>
            <person name="Halliday N."/>
            <person name="Camara M."/>
            <person name="Hurst G.D.D."/>
        </authorList>
    </citation>
    <scope>NUCLEOTIDE SEQUENCE [LARGE SCALE GENOMIC DNA]</scope>
    <source>
        <strain evidence="8 9">SyEd1</strain>
    </source>
</reference>
<comment type="cofactor">
    <cofactor evidence="1">
        <name>[4Fe-4S] cluster</name>
        <dbReference type="ChEBI" id="CHEBI:49883"/>
    </cofactor>
</comment>
<feature type="domain" description="Radical SAM core" evidence="7">
    <location>
        <begin position="70"/>
        <end position="303"/>
    </location>
</feature>
<dbReference type="PROSITE" id="PS51918">
    <property type="entry name" value="RADICAL_SAM"/>
    <property type="match status" value="1"/>
</dbReference>
<dbReference type="Pfam" id="PF04055">
    <property type="entry name" value="Radical_SAM"/>
    <property type="match status" value="1"/>
</dbReference>
<protein>
    <submittedName>
        <fullName evidence="8">Darobactin maturation radical SAM/SPASM protein DarE</fullName>
    </submittedName>
</protein>